<feature type="non-terminal residue" evidence="2">
    <location>
        <position position="1"/>
    </location>
</feature>
<name>A0A0B6YQT9_9EUPU</name>
<dbReference type="AlphaFoldDB" id="A0A0B6YQT9"/>
<accession>A0A0B6YQT9</accession>
<evidence type="ECO:0000313" key="2">
    <source>
        <dbReference type="EMBL" id="CEK58654.1"/>
    </source>
</evidence>
<protein>
    <recommendedName>
        <fullName evidence="1">POPLD domain-containing protein</fullName>
    </recommendedName>
</protein>
<feature type="domain" description="POPLD" evidence="1">
    <location>
        <begin position="78"/>
        <end position="168"/>
    </location>
</feature>
<dbReference type="GO" id="GO:0005655">
    <property type="term" value="C:nucleolar ribonuclease P complex"/>
    <property type="evidence" value="ECO:0007669"/>
    <property type="project" value="InterPro"/>
</dbReference>
<organism evidence="2">
    <name type="scientific">Arion vulgaris</name>
    <dbReference type="NCBI Taxonomy" id="1028688"/>
    <lineage>
        <taxon>Eukaryota</taxon>
        <taxon>Metazoa</taxon>
        <taxon>Spiralia</taxon>
        <taxon>Lophotrochozoa</taxon>
        <taxon>Mollusca</taxon>
        <taxon>Gastropoda</taxon>
        <taxon>Heterobranchia</taxon>
        <taxon>Euthyneura</taxon>
        <taxon>Panpulmonata</taxon>
        <taxon>Eupulmonata</taxon>
        <taxon>Stylommatophora</taxon>
        <taxon>Helicina</taxon>
        <taxon>Arionoidea</taxon>
        <taxon>Arionidae</taxon>
        <taxon>Arion</taxon>
    </lineage>
</organism>
<sequence>ELLTIGAGLSPLWIVAIRENVKASKITEQNLNELKNKQLIPGSPLHLGDKESRIPVILIQRPGTSSTISTSQIGYASGWDVVIPSGWAMAFWISLIYRGARVGGIREACSVALQAGSLCEPFDFPDSLGGREQLQAESEILERRHDCRPPAKRPNYTKLGFQSPFRLEFTRLVNEWHEKASLLLEKIKSSDLKMQIKKSDFYVLRDRKCLRLLNMALTDVR</sequence>
<dbReference type="PANTHER" id="PTHR22731:SF3">
    <property type="entry name" value="RIBONUCLEASES P_MRP PROTEIN SUBUNIT POP1"/>
    <property type="match status" value="1"/>
</dbReference>
<dbReference type="InterPro" id="IPR012590">
    <property type="entry name" value="POPLD_dom"/>
</dbReference>
<dbReference type="EMBL" id="HACG01011789">
    <property type="protein sequence ID" value="CEK58654.1"/>
    <property type="molecule type" value="Transcribed_RNA"/>
</dbReference>
<feature type="non-terminal residue" evidence="2">
    <location>
        <position position="221"/>
    </location>
</feature>
<dbReference type="Pfam" id="PF08170">
    <property type="entry name" value="POPLD"/>
    <property type="match status" value="1"/>
</dbReference>
<gene>
    <name evidence="2" type="primary">ORF33791</name>
</gene>
<dbReference type="GO" id="GO:0001682">
    <property type="term" value="P:tRNA 5'-leader removal"/>
    <property type="evidence" value="ECO:0007669"/>
    <property type="project" value="InterPro"/>
</dbReference>
<proteinExistence type="predicted"/>
<dbReference type="InterPro" id="IPR039182">
    <property type="entry name" value="Pop1"/>
</dbReference>
<reference evidence="2" key="1">
    <citation type="submission" date="2014-12" db="EMBL/GenBank/DDBJ databases">
        <title>Insight into the proteome of Arion vulgaris.</title>
        <authorList>
            <person name="Aradska J."/>
            <person name="Bulat T."/>
            <person name="Smidak R."/>
            <person name="Sarate P."/>
            <person name="Gangsoo J."/>
            <person name="Sialana F."/>
            <person name="Bilban M."/>
            <person name="Lubec G."/>
        </authorList>
    </citation>
    <scope>NUCLEOTIDE SEQUENCE</scope>
    <source>
        <tissue evidence="2">Skin</tissue>
    </source>
</reference>
<dbReference type="GO" id="GO:0000172">
    <property type="term" value="C:ribonuclease MRP complex"/>
    <property type="evidence" value="ECO:0007669"/>
    <property type="project" value="InterPro"/>
</dbReference>
<evidence type="ECO:0000259" key="1">
    <source>
        <dbReference type="Pfam" id="PF08170"/>
    </source>
</evidence>
<dbReference type="PANTHER" id="PTHR22731">
    <property type="entry name" value="RIBONUCLEASES P/MRP PROTEIN SUBUNIT POP1"/>
    <property type="match status" value="1"/>
</dbReference>